<feature type="region of interest" description="Disordered" evidence="1">
    <location>
        <begin position="1"/>
        <end position="55"/>
    </location>
</feature>
<accession>A0AAN9NZT2</accession>
<sequence>MTRKQSGFELVGTGNPTRPIDIVPLKTSVPALNPKKRGRPKKSAQQRTEPGSSLVGPRLCVPLRATCKALF</sequence>
<evidence type="ECO:0000256" key="1">
    <source>
        <dbReference type="SAM" id="MobiDB-lite"/>
    </source>
</evidence>
<proteinExistence type="predicted"/>
<protein>
    <submittedName>
        <fullName evidence="2">Uncharacterized protein</fullName>
    </submittedName>
</protein>
<evidence type="ECO:0000313" key="2">
    <source>
        <dbReference type="EMBL" id="KAK7382376.1"/>
    </source>
</evidence>
<name>A0AAN9NZT2_PHACN</name>
<dbReference type="Proteomes" id="UP001374584">
    <property type="component" value="Unassembled WGS sequence"/>
</dbReference>
<dbReference type="EMBL" id="JAYMYR010000001">
    <property type="protein sequence ID" value="KAK7382376.1"/>
    <property type="molecule type" value="Genomic_DNA"/>
</dbReference>
<organism evidence="2 3">
    <name type="scientific">Phaseolus coccineus</name>
    <name type="common">Scarlet runner bean</name>
    <name type="synonym">Phaseolus multiflorus</name>
    <dbReference type="NCBI Taxonomy" id="3886"/>
    <lineage>
        <taxon>Eukaryota</taxon>
        <taxon>Viridiplantae</taxon>
        <taxon>Streptophyta</taxon>
        <taxon>Embryophyta</taxon>
        <taxon>Tracheophyta</taxon>
        <taxon>Spermatophyta</taxon>
        <taxon>Magnoliopsida</taxon>
        <taxon>eudicotyledons</taxon>
        <taxon>Gunneridae</taxon>
        <taxon>Pentapetalae</taxon>
        <taxon>rosids</taxon>
        <taxon>fabids</taxon>
        <taxon>Fabales</taxon>
        <taxon>Fabaceae</taxon>
        <taxon>Papilionoideae</taxon>
        <taxon>50 kb inversion clade</taxon>
        <taxon>NPAAA clade</taxon>
        <taxon>indigoferoid/millettioid clade</taxon>
        <taxon>Phaseoleae</taxon>
        <taxon>Phaseolus</taxon>
    </lineage>
</organism>
<keyword evidence="3" id="KW-1185">Reference proteome</keyword>
<comment type="caution">
    <text evidence="2">The sequence shown here is derived from an EMBL/GenBank/DDBJ whole genome shotgun (WGS) entry which is preliminary data.</text>
</comment>
<feature type="compositionally biased region" description="Basic residues" evidence="1">
    <location>
        <begin position="34"/>
        <end position="44"/>
    </location>
</feature>
<evidence type="ECO:0000313" key="3">
    <source>
        <dbReference type="Proteomes" id="UP001374584"/>
    </source>
</evidence>
<gene>
    <name evidence="2" type="ORF">VNO80_01227</name>
</gene>
<dbReference type="AlphaFoldDB" id="A0AAN9NZT2"/>
<reference evidence="2 3" key="1">
    <citation type="submission" date="2024-01" db="EMBL/GenBank/DDBJ databases">
        <title>The genomes of 5 underutilized Papilionoideae crops provide insights into root nodulation and disease resistanc.</title>
        <authorList>
            <person name="Jiang F."/>
        </authorList>
    </citation>
    <scope>NUCLEOTIDE SEQUENCE [LARGE SCALE GENOMIC DNA]</scope>
    <source>
        <strain evidence="2">JINMINGXINNONG_FW02</strain>
        <tissue evidence="2">Leaves</tissue>
    </source>
</reference>